<dbReference type="Proteomes" id="UP000501374">
    <property type="component" value="Chromosome"/>
</dbReference>
<evidence type="ECO:0000313" key="2">
    <source>
        <dbReference type="Proteomes" id="UP000501374"/>
    </source>
</evidence>
<organism evidence="1 2">
    <name type="scientific">Bacillus thuringiensis serovar andalousiensis</name>
    <dbReference type="NCBI Taxonomy" id="257985"/>
    <lineage>
        <taxon>Bacteria</taxon>
        <taxon>Bacillati</taxon>
        <taxon>Bacillota</taxon>
        <taxon>Bacilli</taxon>
        <taxon>Bacillales</taxon>
        <taxon>Bacillaceae</taxon>
        <taxon>Bacillus</taxon>
        <taxon>Bacillus cereus group</taxon>
    </lineage>
</organism>
<proteinExistence type="predicted"/>
<protein>
    <submittedName>
        <fullName evidence="1">Uncharacterized protein</fullName>
    </submittedName>
</protein>
<dbReference type="EMBL" id="CP035727">
    <property type="protein sequence ID" value="QIW20480.1"/>
    <property type="molecule type" value="Genomic_DNA"/>
</dbReference>
<dbReference type="AlphaFoldDB" id="A0A6H0TKJ9"/>
<gene>
    <name evidence="1" type="ORF">EVG22_19480</name>
</gene>
<name>A0A6H0TKJ9_BACTU</name>
<sequence>MKEITLKLNRKQQLAVICSLTSALVKISPLTEEKYDINTILEENAKLLSKEGVGANYNDMISDAYETLDDIMEELAKEFIKHKSKRAIS</sequence>
<dbReference type="RefSeq" id="WP_172554624.1">
    <property type="nucleotide sequence ID" value="NZ_CP035727.2"/>
</dbReference>
<accession>A0A6H0TKJ9</accession>
<reference evidence="2" key="1">
    <citation type="submission" date="2019-02" db="EMBL/GenBank/DDBJ databases">
        <title>Structural and Functional analysis of Lanthipeptide from Bacillus thuringiensis serovar andalousiensis B23193.</title>
        <authorList>
            <person name="Andreeva J.V."/>
            <person name="Grigoreva A."/>
        </authorList>
    </citation>
    <scope>NUCLEOTIDE SEQUENCE [LARGE SCALE GENOMIC DNA]</scope>
    <source>
        <strain evidence="2">B23193</strain>
    </source>
</reference>
<evidence type="ECO:0000313" key="1">
    <source>
        <dbReference type="EMBL" id="QIW20480.1"/>
    </source>
</evidence>